<dbReference type="AlphaFoldDB" id="A0A8H7IQX8"/>
<dbReference type="InterPro" id="IPR036291">
    <property type="entry name" value="NAD(P)-bd_dom_sf"/>
</dbReference>
<dbReference type="PANTHER" id="PTHR42789:SF1">
    <property type="entry name" value="D-ISOMER SPECIFIC 2-HYDROXYACID DEHYDROGENASE FAMILY PROTEIN (AFU_ORTHOLOGUE AFUA_6G10090)"/>
    <property type="match status" value="1"/>
</dbReference>
<name>A0A8H7IQX8_9PEZI</name>
<dbReference type="GO" id="GO:0016616">
    <property type="term" value="F:oxidoreductase activity, acting on the CH-OH group of donors, NAD or NADP as acceptor"/>
    <property type="evidence" value="ECO:0007669"/>
    <property type="project" value="InterPro"/>
</dbReference>
<accession>A0A8H7IQX8</accession>
<evidence type="ECO:0000313" key="8">
    <source>
        <dbReference type="Proteomes" id="UP000627934"/>
    </source>
</evidence>
<dbReference type="InterPro" id="IPR050857">
    <property type="entry name" value="D-2-hydroxyacid_DH"/>
</dbReference>
<comment type="caution">
    <text evidence="7">The sequence shown here is derived from an EMBL/GenBank/DDBJ whole genome shotgun (WGS) entry which is preliminary data.</text>
</comment>
<keyword evidence="2 4" id="KW-0560">Oxidoreductase</keyword>
<gene>
    <name evidence="7" type="ORF">BFW01_g272</name>
</gene>
<dbReference type="Pfam" id="PF02826">
    <property type="entry name" value="2-Hacid_dh_C"/>
    <property type="match status" value="1"/>
</dbReference>
<dbReference type="GO" id="GO:0051287">
    <property type="term" value="F:NAD binding"/>
    <property type="evidence" value="ECO:0007669"/>
    <property type="project" value="InterPro"/>
</dbReference>
<evidence type="ECO:0008006" key="9">
    <source>
        <dbReference type="Google" id="ProtNLM"/>
    </source>
</evidence>
<evidence type="ECO:0000256" key="1">
    <source>
        <dbReference type="ARBA" id="ARBA00005854"/>
    </source>
</evidence>
<evidence type="ECO:0000256" key="3">
    <source>
        <dbReference type="ARBA" id="ARBA00023027"/>
    </source>
</evidence>
<dbReference type="SUPFAM" id="SSF52283">
    <property type="entry name" value="Formate/glycerate dehydrogenase catalytic domain-like"/>
    <property type="match status" value="1"/>
</dbReference>
<reference evidence="7" key="2">
    <citation type="journal article" date="2018" name="DNA Res.">
        <title>Comparative genome and transcriptome analyses reveal adaptations to opportunistic infections in woody plant degrading pathogens of Botryosphaeriaceae.</title>
        <authorList>
            <person name="Yan J.Y."/>
            <person name="Zhao W.S."/>
            <person name="Chen Z."/>
            <person name="Xing Q.K."/>
            <person name="Zhang W."/>
            <person name="Chethana K.W.T."/>
            <person name="Xue M.F."/>
            <person name="Xu J.P."/>
            <person name="Phillips A.J.L."/>
            <person name="Wang Y."/>
            <person name="Liu J.H."/>
            <person name="Liu M."/>
            <person name="Zhou Y."/>
            <person name="Jayawardena R.S."/>
            <person name="Manawasinghe I.S."/>
            <person name="Huang J.B."/>
            <person name="Qiao G.H."/>
            <person name="Fu C.Y."/>
            <person name="Guo F.F."/>
            <person name="Dissanayake A.J."/>
            <person name="Peng Y.L."/>
            <person name="Hyde K.D."/>
            <person name="Li X.H."/>
        </authorList>
    </citation>
    <scope>NUCLEOTIDE SEQUENCE</scope>
    <source>
        <strain evidence="7">CSS-01s</strain>
    </source>
</reference>
<dbReference type="SUPFAM" id="SSF51735">
    <property type="entry name" value="NAD(P)-binding Rossmann-fold domains"/>
    <property type="match status" value="1"/>
</dbReference>
<evidence type="ECO:0000256" key="4">
    <source>
        <dbReference type="RuleBase" id="RU003719"/>
    </source>
</evidence>
<reference evidence="7" key="1">
    <citation type="submission" date="2016-08" db="EMBL/GenBank/DDBJ databases">
        <authorList>
            <person name="Yan J."/>
        </authorList>
    </citation>
    <scope>NUCLEOTIDE SEQUENCE</scope>
    <source>
        <strain evidence="7">CSS-01s</strain>
    </source>
</reference>
<dbReference type="PANTHER" id="PTHR42789">
    <property type="entry name" value="D-ISOMER SPECIFIC 2-HYDROXYACID DEHYDROGENASE FAMILY PROTEIN (AFU_ORTHOLOGUE AFUA_6G10090)"/>
    <property type="match status" value="1"/>
</dbReference>
<evidence type="ECO:0000259" key="5">
    <source>
        <dbReference type="Pfam" id="PF00389"/>
    </source>
</evidence>
<evidence type="ECO:0000259" key="6">
    <source>
        <dbReference type="Pfam" id="PF02826"/>
    </source>
</evidence>
<sequence length="370" mass="40281">MSSTTPQSLPRPIKMAILDDYQNLSGPYFTDFPSTELQIDTFTDTLPAHATDALIARLQPYTIISTMRERTPFPASLVRALPNLRLLLTTGLRNNSLDLPAFAAANIPVAGTPSDVPAVASPSSNTTVVPKGAISKTTQHAWALILALTDNIARDDAALRSASPSPWQPHLPLNIYLANKTFAALGLGKLGIAAARIAALAFGMRVIAWSASLTQADADARGAAAGLPAGTVEVVGSKEELCRRADVLSLHYVLSERSRGIVGREELGWLKRGALLVNTARAGLVDEEALWECLSEGRIRGAALDVFWEEPLPKDSRWRTERWGEGGRSQVIVTPHTGYMFEETLDLWWKETAGNVRRWLDGEEVRNRLV</sequence>
<evidence type="ECO:0000256" key="2">
    <source>
        <dbReference type="ARBA" id="ARBA00023002"/>
    </source>
</evidence>
<dbReference type="EMBL" id="MDYX01000037">
    <property type="protein sequence ID" value="KAF9630091.1"/>
    <property type="molecule type" value="Genomic_DNA"/>
</dbReference>
<feature type="domain" description="D-isomer specific 2-hydroxyacid dehydrogenase catalytic" evidence="5">
    <location>
        <begin position="27"/>
        <end position="369"/>
    </location>
</feature>
<dbReference type="InterPro" id="IPR006139">
    <property type="entry name" value="D-isomer_2_OHA_DH_cat_dom"/>
</dbReference>
<dbReference type="Pfam" id="PF00389">
    <property type="entry name" value="2-Hacid_dh"/>
    <property type="match status" value="1"/>
</dbReference>
<dbReference type="Proteomes" id="UP000627934">
    <property type="component" value="Unassembled WGS sequence"/>
</dbReference>
<protein>
    <recommendedName>
        <fullName evidence="9">D-3-phosphoglycerate dehydrogenase</fullName>
    </recommendedName>
</protein>
<proteinExistence type="inferred from homology"/>
<feature type="domain" description="D-isomer specific 2-hydroxyacid dehydrogenase NAD-binding" evidence="6">
    <location>
        <begin position="143"/>
        <end position="338"/>
    </location>
</feature>
<keyword evidence="3" id="KW-0520">NAD</keyword>
<dbReference type="Gene3D" id="3.40.50.720">
    <property type="entry name" value="NAD(P)-binding Rossmann-like Domain"/>
    <property type="match status" value="2"/>
</dbReference>
<comment type="similarity">
    <text evidence="1 4">Belongs to the D-isomer specific 2-hydroxyacid dehydrogenase family.</text>
</comment>
<organism evidence="7 8">
    <name type="scientific">Lasiodiplodia theobromae</name>
    <dbReference type="NCBI Taxonomy" id="45133"/>
    <lineage>
        <taxon>Eukaryota</taxon>
        <taxon>Fungi</taxon>
        <taxon>Dikarya</taxon>
        <taxon>Ascomycota</taxon>
        <taxon>Pezizomycotina</taxon>
        <taxon>Dothideomycetes</taxon>
        <taxon>Dothideomycetes incertae sedis</taxon>
        <taxon>Botryosphaeriales</taxon>
        <taxon>Botryosphaeriaceae</taxon>
        <taxon>Lasiodiplodia</taxon>
    </lineage>
</organism>
<evidence type="ECO:0000313" key="7">
    <source>
        <dbReference type="EMBL" id="KAF9630091.1"/>
    </source>
</evidence>
<dbReference type="InterPro" id="IPR006140">
    <property type="entry name" value="D-isomer_DH_NAD-bd"/>
</dbReference>